<name>A0ABR0VX45_REHGL</name>
<feature type="region of interest" description="Disordered" evidence="1">
    <location>
        <begin position="485"/>
        <end position="518"/>
    </location>
</feature>
<sequence>MLSTQLLFNVHPLAVYCLYECSSHVDASCGRLGSYISRSVYTVSGPFHPFGGAVDIIVVEQPDGSYKSSPWYVRFGKFQGVLKTREKMVSISVNGVEADFQMYLNHKGEAVFLKEVDEENGESVYSPPSSSGEDTDKQPGKRLPLKSKSCNYDSNWSESNNNEIKAVTRANSRRSQILGLVFWRRSTEEKGEENASDVVRTESLERAEIAADLLDLKWSTNLASPRCKKDNNASRFSAVDASKDENLPVDGCGYDETGLISRLSYQEQETVEENAAEMKYYVVETATSVESVDEDNNLSNSEKLMTNDVSVVSEVAKSDSQIQDSVEKLNDLSDSVQNMTQSIYDFQEPLDIQQCIAKGNQFSFVHEERISVNGGPTNVASESIVTEYSELVSLHQSNDSHKDIDSQSVTTASSLGYLTCSPVEEQIVLGEDEASKHGSSVGPLCNPPISICDILESRISEEEQLLFGDLDDFGSTDAKQLEFRQADHERKETDSSFSSKVADGVNESSDAKCFSNFH</sequence>
<dbReference type="EMBL" id="JABTTQ020000610">
    <property type="protein sequence ID" value="KAK6138840.1"/>
    <property type="molecule type" value="Genomic_DNA"/>
</dbReference>
<evidence type="ECO:0000313" key="4">
    <source>
        <dbReference type="Proteomes" id="UP001318860"/>
    </source>
</evidence>
<evidence type="ECO:0000259" key="2">
    <source>
        <dbReference type="Pfam" id="PF04571"/>
    </source>
</evidence>
<evidence type="ECO:0000256" key="1">
    <source>
        <dbReference type="SAM" id="MobiDB-lite"/>
    </source>
</evidence>
<dbReference type="InterPro" id="IPR026058">
    <property type="entry name" value="LIPIN"/>
</dbReference>
<dbReference type="InterPro" id="IPR007651">
    <property type="entry name" value="Lipin_N"/>
</dbReference>
<feature type="domain" description="Lipin N-terminal" evidence="2">
    <location>
        <begin position="37"/>
        <end position="120"/>
    </location>
</feature>
<feature type="compositionally biased region" description="Basic and acidic residues" evidence="1">
    <location>
        <begin position="485"/>
        <end position="494"/>
    </location>
</feature>
<gene>
    <name evidence="3" type="ORF">DH2020_027417</name>
</gene>
<comment type="caution">
    <text evidence="3">The sequence shown here is derived from an EMBL/GenBank/DDBJ whole genome shotgun (WGS) entry which is preliminary data.</text>
</comment>
<accession>A0ABR0VX45</accession>
<dbReference type="Pfam" id="PF04571">
    <property type="entry name" value="Lipin_N"/>
    <property type="match status" value="1"/>
</dbReference>
<proteinExistence type="predicted"/>
<keyword evidence="4" id="KW-1185">Reference proteome</keyword>
<dbReference type="PANTHER" id="PTHR12181:SF12">
    <property type="entry name" value="PHOSPHATIDATE PHOSPHATASE"/>
    <property type="match status" value="1"/>
</dbReference>
<dbReference type="Proteomes" id="UP001318860">
    <property type="component" value="Unassembled WGS sequence"/>
</dbReference>
<dbReference type="PANTHER" id="PTHR12181">
    <property type="entry name" value="LIPIN"/>
    <property type="match status" value="1"/>
</dbReference>
<organism evidence="3 4">
    <name type="scientific">Rehmannia glutinosa</name>
    <name type="common">Chinese foxglove</name>
    <dbReference type="NCBI Taxonomy" id="99300"/>
    <lineage>
        <taxon>Eukaryota</taxon>
        <taxon>Viridiplantae</taxon>
        <taxon>Streptophyta</taxon>
        <taxon>Embryophyta</taxon>
        <taxon>Tracheophyta</taxon>
        <taxon>Spermatophyta</taxon>
        <taxon>Magnoliopsida</taxon>
        <taxon>eudicotyledons</taxon>
        <taxon>Gunneridae</taxon>
        <taxon>Pentapetalae</taxon>
        <taxon>asterids</taxon>
        <taxon>lamiids</taxon>
        <taxon>Lamiales</taxon>
        <taxon>Orobanchaceae</taxon>
        <taxon>Rehmannieae</taxon>
        <taxon>Rehmannia</taxon>
    </lineage>
</organism>
<protein>
    <recommendedName>
        <fullName evidence="2">Lipin N-terminal domain-containing protein</fullName>
    </recommendedName>
</protein>
<feature type="region of interest" description="Disordered" evidence="1">
    <location>
        <begin position="121"/>
        <end position="155"/>
    </location>
</feature>
<reference evidence="3 4" key="1">
    <citation type="journal article" date="2021" name="Comput. Struct. Biotechnol. J.">
        <title>De novo genome assembly of the potent medicinal plant Rehmannia glutinosa using nanopore technology.</title>
        <authorList>
            <person name="Ma L."/>
            <person name="Dong C."/>
            <person name="Song C."/>
            <person name="Wang X."/>
            <person name="Zheng X."/>
            <person name="Niu Y."/>
            <person name="Chen S."/>
            <person name="Feng W."/>
        </authorList>
    </citation>
    <scope>NUCLEOTIDE SEQUENCE [LARGE SCALE GENOMIC DNA]</scope>
    <source>
        <strain evidence="3">DH-2019</strain>
    </source>
</reference>
<evidence type="ECO:0000313" key="3">
    <source>
        <dbReference type="EMBL" id="KAK6138840.1"/>
    </source>
</evidence>